<dbReference type="Gene3D" id="3.30.710.10">
    <property type="entry name" value="Potassium Channel Kv1.1, Chain A"/>
    <property type="match status" value="1"/>
</dbReference>
<dbReference type="PROSITE" id="PS50097">
    <property type="entry name" value="BTB"/>
    <property type="match status" value="1"/>
</dbReference>
<evidence type="ECO:0000313" key="3">
    <source>
        <dbReference type="Proteomes" id="UP001497382"/>
    </source>
</evidence>
<dbReference type="InterPro" id="IPR051481">
    <property type="entry name" value="BTB-POZ/Galectin-3-binding"/>
</dbReference>
<name>A0AAV2BBQ7_9ARAC</name>
<proteinExistence type="predicted"/>
<feature type="domain" description="BTB" evidence="1">
    <location>
        <begin position="46"/>
        <end position="113"/>
    </location>
</feature>
<comment type="caution">
    <text evidence="2">The sequence shown here is derived from an EMBL/GenBank/DDBJ whole genome shotgun (WGS) entry which is preliminary data.</text>
</comment>
<dbReference type="PANTHER" id="PTHR24410:SF23">
    <property type="entry name" value="BTB DOMAIN-CONTAINING PROTEIN-RELATED"/>
    <property type="match status" value="1"/>
</dbReference>
<dbReference type="InterPro" id="IPR000210">
    <property type="entry name" value="BTB/POZ_dom"/>
</dbReference>
<dbReference type="Pfam" id="PF00651">
    <property type="entry name" value="BTB"/>
    <property type="match status" value="1"/>
</dbReference>
<organism evidence="2 3">
    <name type="scientific">Larinioides sclopetarius</name>
    <dbReference type="NCBI Taxonomy" id="280406"/>
    <lineage>
        <taxon>Eukaryota</taxon>
        <taxon>Metazoa</taxon>
        <taxon>Ecdysozoa</taxon>
        <taxon>Arthropoda</taxon>
        <taxon>Chelicerata</taxon>
        <taxon>Arachnida</taxon>
        <taxon>Araneae</taxon>
        <taxon>Araneomorphae</taxon>
        <taxon>Entelegynae</taxon>
        <taxon>Araneoidea</taxon>
        <taxon>Araneidae</taxon>
        <taxon>Larinioides</taxon>
    </lineage>
</organism>
<dbReference type="EMBL" id="CAXIEN010000327">
    <property type="protein sequence ID" value="CAL1293487.1"/>
    <property type="molecule type" value="Genomic_DNA"/>
</dbReference>
<protein>
    <recommendedName>
        <fullName evidence="1">BTB domain-containing protein</fullName>
    </recommendedName>
</protein>
<dbReference type="CDD" id="cd18186">
    <property type="entry name" value="BTB_POZ_ZBTB_KLHL-like"/>
    <property type="match status" value="1"/>
</dbReference>
<dbReference type="Proteomes" id="UP001497382">
    <property type="component" value="Unassembled WGS sequence"/>
</dbReference>
<dbReference type="SMART" id="SM00225">
    <property type="entry name" value="BTB"/>
    <property type="match status" value="1"/>
</dbReference>
<evidence type="ECO:0000259" key="1">
    <source>
        <dbReference type="PROSITE" id="PS50097"/>
    </source>
</evidence>
<sequence length="293" mass="33223">MSVEVEQAGCQQKVPFAEEEKPMSWQKSIRSLREGIAHIYETKEFADVHLVVGARTFKAHRLILAARSPEFLKMLQKQSAASPTIREIINDVTEDGFEILLRFIYTDQVDDLDQDKLLGAYRAASRFKQKGLLKVCEERIAQWEITCENVCALLNELADIDSMVQRCLLFVRNNALSVLTAESLTQASPNTIWLMFEKGFFKHAPAMTRLKNALRWAAEQLPPQNDYKMARDILLQSKPILGKCGIEKLNSVELANVIAQYKNLLTPEECTAFFVNANSPGAMDLPKWCKPDD</sequence>
<accession>A0AAV2BBQ7</accession>
<evidence type="ECO:0000313" key="2">
    <source>
        <dbReference type="EMBL" id="CAL1293487.1"/>
    </source>
</evidence>
<reference evidence="2 3" key="1">
    <citation type="submission" date="2024-04" db="EMBL/GenBank/DDBJ databases">
        <authorList>
            <person name="Rising A."/>
            <person name="Reimegard J."/>
            <person name="Sonavane S."/>
            <person name="Akerstrom W."/>
            <person name="Nylinder S."/>
            <person name="Hedman E."/>
            <person name="Kallberg Y."/>
        </authorList>
    </citation>
    <scope>NUCLEOTIDE SEQUENCE [LARGE SCALE GENOMIC DNA]</scope>
</reference>
<keyword evidence="3" id="KW-1185">Reference proteome</keyword>
<dbReference type="AlphaFoldDB" id="A0AAV2BBQ7"/>
<gene>
    <name evidence="2" type="ORF">LARSCL_LOCUS18216</name>
</gene>
<dbReference type="PANTHER" id="PTHR24410">
    <property type="entry name" value="HL07962P-RELATED"/>
    <property type="match status" value="1"/>
</dbReference>
<dbReference type="SUPFAM" id="SSF54695">
    <property type="entry name" value="POZ domain"/>
    <property type="match status" value="1"/>
</dbReference>
<dbReference type="InterPro" id="IPR011333">
    <property type="entry name" value="SKP1/BTB/POZ_sf"/>
</dbReference>